<dbReference type="AlphaFoldDB" id="A0A9P8LZB8"/>
<evidence type="ECO:0000313" key="1">
    <source>
        <dbReference type="EMBL" id="KAH0577075.1"/>
    </source>
</evidence>
<reference evidence="1 2" key="1">
    <citation type="journal article" date="2014" name="PLoS Genet.">
        <title>The Genome of Spironucleus salmonicida Highlights a Fish Pathogen Adapted to Fluctuating Environments.</title>
        <authorList>
            <person name="Xu F."/>
            <person name="Jerlstrom-Hultqvist J."/>
            <person name="Einarsson E."/>
            <person name="Astvaldsson A."/>
            <person name="Svard S.G."/>
            <person name="Andersson J.O."/>
        </authorList>
    </citation>
    <scope>NUCLEOTIDE SEQUENCE [LARGE SCALE GENOMIC DNA]</scope>
    <source>
        <strain evidence="1 2">ATCC 50377</strain>
    </source>
</reference>
<gene>
    <name evidence="1" type="ORF">SS50377_20424</name>
</gene>
<protein>
    <submittedName>
        <fullName evidence="1">Uncharacterized protein</fullName>
    </submittedName>
</protein>
<dbReference type="EMBL" id="AUWU02000001">
    <property type="protein sequence ID" value="KAH0577075.1"/>
    <property type="molecule type" value="Genomic_DNA"/>
</dbReference>
<dbReference type="RefSeq" id="XP_067767848.1">
    <property type="nucleotide sequence ID" value="XM_067904366.1"/>
</dbReference>
<dbReference type="Proteomes" id="UP000018208">
    <property type="component" value="Unassembled WGS sequence"/>
</dbReference>
<name>A0A9P8LZB8_9EUKA</name>
<evidence type="ECO:0000313" key="2">
    <source>
        <dbReference type="Proteomes" id="UP000018208"/>
    </source>
</evidence>
<keyword evidence="2" id="KW-1185">Reference proteome</keyword>
<comment type="caution">
    <text evidence="1">The sequence shown here is derived from an EMBL/GenBank/DDBJ whole genome shotgun (WGS) entry which is preliminary data.</text>
</comment>
<proteinExistence type="predicted"/>
<sequence>MQLFRRQYKALLNTPASDLTNYPQYNSSQIYSAYNIGSIVNQQSIASPVSNFAPNQTFRKLQYDTRVTPILKHFQYEERLSSVIKLSGQLVARIKSNK</sequence>
<dbReference type="GeneID" id="94294447"/>
<organism evidence="1 2">
    <name type="scientific">Spironucleus salmonicida</name>
    <dbReference type="NCBI Taxonomy" id="348837"/>
    <lineage>
        <taxon>Eukaryota</taxon>
        <taxon>Metamonada</taxon>
        <taxon>Diplomonadida</taxon>
        <taxon>Hexamitidae</taxon>
        <taxon>Hexamitinae</taxon>
        <taxon>Spironucleus</taxon>
    </lineage>
</organism>
<dbReference type="KEGG" id="ssao:94294447"/>
<accession>A0A9P8LZB8</accession>